<evidence type="ECO:0000256" key="1">
    <source>
        <dbReference type="SAM" id="MobiDB-lite"/>
    </source>
</evidence>
<dbReference type="AlphaFoldDB" id="A0A9N7Z4D3"/>
<gene>
    <name evidence="2" type="ORF">PLEPLA_LOCUS37341</name>
</gene>
<evidence type="ECO:0000313" key="2">
    <source>
        <dbReference type="EMBL" id="CAB1449656.1"/>
    </source>
</evidence>
<evidence type="ECO:0000313" key="3">
    <source>
        <dbReference type="Proteomes" id="UP001153269"/>
    </source>
</evidence>
<name>A0A9N7Z4D3_PLEPL</name>
<reference evidence="2" key="1">
    <citation type="submission" date="2020-03" db="EMBL/GenBank/DDBJ databases">
        <authorList>
            <person name="Weist P."/>
        </authorList>
    </citation>
    <scope>NUCLEOTIDE SEQUENCE</scope>
</reference>
<feature type="compositionally biased region" description="Basic and acidic residues" evidence="1">
    <location>
        <begin position="60"/>
        <end position="75"/>
    </location>
</feature>
<dbReference type="Proteomes" id="UP001153269">
    <property type="component" value="Unassembled WGS sequence"/>
</dbReference>
<proteinExistence type="predicted"/>
<protein>
    <submittedName>
        <fullName evidence="2">Uncharacterized protein</fullName>
    </submittedName>
</protein>
<keyword evidence="3" id="KW-1185">Reference proteome</keyword>
<sequence>MRMLKVLPRKITRTSAFTAAQCPELLQSRSFLCAEREHEHISDPGGLDSNSSGSLRGRRRDGTLRRKCPRSERGDTCGTRAEAGTSSFCGHLLMGRQLRDRREFLMRNLDNTRRVARRRRKFD</sequence>
<organism evidence="2 3">
    <name type="scientific">Pleuronectes platessa</name>
    <name type="common">European plaice</name>
    <dbReference type="NCBI Taxonomy" id="8262"/>
    <lineage>
        <taxon>Eukaryota</taxon>
        <taxon>Metazoa</taxon>
        <taxon>Chordata</taxon>
        <taxon>Craniata</taxon>
        <taxon>Vertebrata</taxon>
        <taxon>Euteleostomi</taxon>
        <taxon>Actinopterygii</taxon>
        <taxon>Neopterygii</taxon>
        <taxon>Teleostei</taxon>
        <taxon>Neoteleostei</taxon>
        <taxon>Acanthomorphata</taxon>
        <taxon>Carangaria</taxon>
        <taxon>Pleuronectiformes</taxon>
        <taxon>Pleuronectoidei</taxon>
        <taxon>Pleuronectidae</taxon>
        <taxon>Pleuronectes</taxon>
    </lineage>
</organism>
<comment type="caution">
    <text evidence="2">The sequence shown here is derived from an EMBL/GenBank/DDBJ whole genome shotgun (WGS) entry which is preliminary data.</text>
</comment>
<feature type="region of interest" description="Disordered" evidence="1">
    <location>
        <begin position="37"/>
        <end position="79"/>
    </location>
</feature>
<dbReference type="EMBL" id="CADEAL010004024">
    <property type="protein sequence ID" value="CAB1449656.1"/>
    <property type="molecule type" value="Genomic_DNA"/>
</dbReference>
<accession>A0A9N7Z4D3</accession>
<feature type="compositionally biased region" description="Low complexity" evidence="1">
    <location>
        <begin position="43"/>
        <end position="55"/>
    </location>
</feature>